<organism evidence="2">
    <name type="scientific">Hyalella azteca</name>
    <name type="common">Amphipod</name>
    <dbReference type="NCBI Taxonomy" id="294128"/>
    <lineage>
        <taxon>Eukaryota</taxon>
        <taxon>Metazoa</taxon>
        <taxon>Ecdysozoa</taxon>
        <taxon>Arthropoda</taxon>
        <taxon>Crustacea</taxon>
        <taxon>Multicrustacea</taxon>
        <taxon>Malacostraca</taxon>
        <taxon>Eumalacostraca</taxon>
        <taxon>Peracarida</taxon>
        <taxon>Amphipoda</taxon>
        <taxon>Senticaudata</taxon>
        <taxon>Talitrida</taxon>
        <taxon>Talitroidea</taxon>
        <taxon>Hyalellidae</taxon>
        <taxon>Hyalella</taxon>
    </lineage>
</organism>
<sequence>MCATVQACRYAAIDPRHTMCSFMPKQCPGKMLIRTGELTCHDKERILTKHNMLRQEAALGQVRGQPAAINMKTMVWDDELAMVAQRWADQCMPGHDRSRNTRE</sequence>
<name>A0A6A0HHN3_HYAAZ</name>
<comment type="caution">
    <text evidence="2">The sequence shown here is derived from an EMBL/GenBank/DDBJ whole genome shotgun (WGS) entry which is preliminary data.</text>
</comment>
<dbReference type="CDD" id="cd05380">
    <property type="entry name" value="CAP_euk"/>
    <property type="match status" value="1"/>
</dbReference>
<dbReference type="SUPFAM" id="SSF55797">
    <property type="entry name" value="PR-1-like"/>
    <property type="match status" value="1"/>
</dbReference>
<dbReference type="AlphaFoldDB" id="A0A6A0HHN3"/>
<dbReference type="Gene3D" id="3.40.33.10">
    <property type="entry name" value="CAP"/>
    <property type="match status" value="1"/>
</dbReference>
<gene>
    <name evidence="2" type="ORF">HAZT_HAZT002555</name>
</gene>
<dbReference type="OrthoDB" id="43654at2759"/>
<dbReference type="InterPro" id="IPR014044">
    <property type="entry name" value="CAP_dom"/>
</dbReference>
<evidence type="ECO:0000259" key="1">
    <source>
        <dbReference type="Pfam" id="PF00188"/>
    </source>
</evidence>
<proteinExistence type="predicted"/>
<reference evidence="2" key="2">
    <citation type="journal article" date="2018" name="Environ. Sci. Technol.">
        <title>The Toxicogenome of Hyalella azteca: A Model for Sediment Ecotoxicology and Evolutionary Toxicology.</title>
        <authorList>
            <person name="Poynton H.C."/>
            <person name="Hasenbein S."/>
            <person name="Benoit J.B."/>
            <person name="Sepulveda M.S."/>
            <person name="Poelchau M.F."/>
            <person name="Hughes D.S.T."/>
            <person name="Murali S.C."/>
            <person name="Chen S."/>
            <person name="Glastad K.M."/>
            <person name="Goodisman M.A.D."/>
            <person name="Werren J.H."/>
            <person name="Vineis J.H."/>
            <person name="Bowen J.L."/>
            <person name="Friedrich M."/>
            <person name="Jones J."/>
            <person name="Robertson H.M."/>
            <person name="Feyereisen R."/>
            <person name="Mechler-Hickson A."/>
            <person name="Mathers N."/>
            <person name="Lee C.E."/>
            <person name="Colbourne J.K."/>
            <person name="Biales A."/>
            <person name="Johnston J.S."/>
            <person name="Wellborn G.A."/>
            <person name="Rosendale A.J."/>
            <person name="Cridge A.G."/>
            <person name="Munoz-Torres M.C."/>
            <person name="Bain P.A."/>
            <person name="Manny A.R."/>
            <person name="Major K.M."/>
            <person name="Lambert F.N."/>
            <person name="Vulpe C.D."/>
            <person name="Tuck P."/>
            <person name="Blalock B.J."/>
            <person name="Lin Y.Y."/>
            <person name="Smith M.E."/>
            <person name="Ochoa-Acuna H."/>
            <person name="Chen M.M."/>
            <person name="Childers C.P."/>
            <person name="Qu J."/>
            <person name="Dugan S."/>
            <person name="Lee S.L."/>
            <person name="Chao H."/>
            <person name="Dinh H."/>
            <person name="Han Y."/>
            <person name="Doddapaneni H."/>
            <person name="Worley K.C."/>
            <person name="Muzny D.M."/>
            <person name="Gibbs R.A."/>
            <person name="Richards S."/>
        </authorList>
    </citation>
    <scope>NUCLEOTIDE SEQUENCE</scope>
    <source>
        <strain evidence="2">HAZT.00-mixed</strain>
        <tissue evidence="2">Whole organism</tissue>
    </source>
</reference>
<accession>A0A6A0HHN3</accession>
<dbReference type="Proteomes" id="UP000711488">
    <property type="component" value="Unassembled WGS sequence"/>
</dbReference>
<dbReference type="Pfam" id="PF00188">
    <property type="entry name" value="CAP"/>
    <property type="match status" value="1"/>
</dbReference>
<protein>
    <recommendedName>
        <fullName evidence="1">SCP domain-containing protein</fullName>
    </recommendedName>
</protein>
<evidence type="ECO:0000313" key="2">
    <source>
        <dbReference type="EMBL" id="KAA0203787.1"/>
    </source>
</evidence>
<reference evidence="2" key="1">
    <citation type="submission" date="2014-08" db="EMBL/GenBank/DDBJ databases">
        <authorList>
            <person name="Murali S."/>
            <person name="Richards S."/>
            <person name="Bandaranaike D."/>
            <person name="Bellair M."/>
            <person name="Blankenburg K."/>
            <person name="Chao H."/>
            <person name="Dinh H."/>
            <person name="Doddapaneni H."/>
            <person name="Dugan-Rocha S."/>
            <person name="Elkadiri S."/>
            <person name="Gnanaolivu R."/>
            <person name="Hughes D."/>
            <person name="Lee S."/>
            <person name="Li M."/>
            <person name="Ming W."/>
            <person name="Munidasa M."/>
            <person name="Muniz J."/>
            <person name="Nguyen L."/>
            <person name="Osuji N."/>
            <person name="Pu L.-L."/>
            <person name="Puazo M."/>
            <person name="Skinner E."/>
            <person name="Qu C."/>
            <person name="Quiroz J."/>
            <person name="Raj R."/>
            <person name="Weissenberger G."/>
            <person name="Xin Y."/>
            <person name="Zou X."/>
            <person name="Han Y."/>
            <person name="Worley K."/>
            <person name="Muzny D."/>
            <person name="Gibbs R."/>
        </authorList>
    </citation>
    <scope>NUCLEOTIDE SEQUENCE</scope>
    <source>
        <strain evidence="2">HAZT.00-mixed</strain>
        <tissue evidence="2">Whole organism</tissue>
    </source>
</reference>
<feature type="domain" description="SCP" evidence="1">
    <location>
        <begin position="48"/>
        <end position="99"/>
    </location>
</feature>
<reference evidence="2" key="3">
    <citation type="submission" date="2019-06" db="EMBL/GenBank/DDBJ databases">
        <authorList>
            <person name="Poynton C."/>
            <person name="Hasenbein S."/>
            <person name="Benoit J.B."/>
            <person name="Sepulveda M.S."/>
            <person name="Poelchau M.F."/>
            <person name="Murali S.C."/>
            <person name="Chen S."/>
            <person name="Glastad K.M."/>
            <person name="Werren J.H."/>
            <person name="Vineis J.H."/>
            <person name="Bowen J.L."/>
            <person name="Friedrich M."/>
            <person name="Jones J."/>
            <person name="Robertson H.M."/>
            <person name="Feyereisen R."/>
            <person name="Mechler-Hickson A."/>
            <person name="Mathers N."/>
            <person name="Lee C.E."/>
            <person name="Colbourne J.K."/>
            <person name="Biales A."/>
            <person name="Johnston J.S."/>
            <person name="Wellborn G.A."/>
            <person name="Rosendale A.J."/>
            <person name="Cridge A.G."/>
            <person name="Munoz-Torres M.C."/>
            <person name="Bain P.A."/>
            <person name="Manny A.R."/>
            <person name="Major K.M."/>
            <person name="Lambert F.N."/>
            <person name="Vulpe C.D."/>
            <person name="Tuck P."/>
            <person name="Blalock B.J."/>
            <person name="Lin Y.-Y."/>
            <person name="Smith M.E."/>
            <person name="Ochoa-Acuna H."/>
            <person name="Chen M.-J.M."/>
            <person name="Childers C.P."/>
            <person name="Qu J."/>
            <person name="Dugan S."/>
            <person name="Lee S.L."/>
            <person name="Chao H."/>
            <person name="Dinh H."/>
            <person name="Han Y."/>
            <person name="Doddapaneni H."/>
            <person name="Worley K.C."/>
            <person name="Muzny D.M."/>
            <person name="Gibbs R.A."/>
            <person name="Richards S."/>
        </authorList>
    </citation>
    <scope>NUCLEOTIDE SEQUENCE</scope>
    <source>
        <strain evidence="2">HAZT.00-mixed</strain>
        <tissue evidence="2">Whole organism</tissue>
    </source>
</reference>
<dbReference type="EMBL" id="JQDR03000665">
    <property type="protein sequence ID" value="KAA0203787.1"/>
    <property type="molecule type" value="Genomic_DNA"/>
</dbReference>
<dbReference type="InterPro" id="IPR035940">
    <property type="entry name" value="CAP_sf"/>
</dbReference>